<keyword evidence="3" id="KW-0067">ATP-binding</keyword>
<dbReference type="PANTHER" id="PTHR46268">
    <property type="entry name" value="STRESS RESPONSE PROTEIN NHAX"/>
    <property type="match status" value="1"/>
</dbReference>
<dbReference type="InterPro" id="IPR006016">
    <property type="entry name" value="UspA"/>
</dbReference>
<dbReference type="SUPFAM" id="SSF52402">
    <property type="entry name" value="Adenine nucleotide alpha hydrolases-like"/>
    <property type="match status" value="2"/>
</dbReference>
<feature type="domain" description="UspA" evidence="4">
    <location>
        <begin position="1"/>
        <end position="135"/>
    </location>
</feature>
<comment type="similarity">
    <text evidence="1">Belongs to the universal stress protein A family.</text>
</comment>
<protein>
    <submittedName>
        <fullName evidence="5">Universal stress protein</fullName>
    </submittedName>
</protein>
<dbReference type="PANTHER" id="PTHR46268:SF27">
    <property type="entry name" value="UNIVERSAL STRESS PROTEIN RV2623"/>
    <property type="match status" value="1"/>
</dbReference>
<dbReference type="RefSeq" id="WP_311426716.1">
    <property type="nucleotide sequence ID" value="NZ_JAVRIA010000002.1"/>
</dbReference>
<keyword evidence="2" id="KW-0547">Nucleotide-binding</keyword>
<evidence type="ECO:0000256" key="1">
    <source>
        <dbReference type="ARBA" id="ARBA00008791"/>
    </source>
</evidence>
<evidence type="ECO:0000313" key="5">
    <source>
        <dbReference type="EMBL" id="MDT0557942.1"/>
    </source>
</evidence>
<comment type="caution">
    <text evidence="5">The sequence shown here is derived from an EMBL/GenBank/DDBJ whole genome shotgun (WGS) entry which is preliminary data.</text>
</comment>
<proteinExistence type="inferred from homology"/>
<name>A0ABU2YJF1_9FLAO</name>
<evidence type="ECO:0000259" key="4">
    <source>
        <dbReference type="Pfam" id="PF00582"/>
    </source>
</evidence>
<accession>A0ABU2YJF1</accession>
<dbReference type="PRINTS" id="PR01438">
    <property type="entry name" value="UNVRSLSTRESS"/>
</dbReference>
<sequence length="264" mass="29602">MKNIIVPLGSSENSKNTLQYAVDFAKEINAVLYVLNAYYIPKTAGTIINVDDIVARERKQFLEDMIERIDTKGVDIKIIAAKGDVIDAVTAVNDKLGVDLIVVGPRPNDLGEELFLGRTSGGIIKQTDIPVLIVPENYGFKPIKRVLTAIKSGVIKNSNALKPLLFIINNMQARMHLLQVKTPDFLPEDLEFYSDLAAITSSYNSSENATLFQGVLEHLNAKNPDLICVFRRKRGFFKKLWEQNIIKKVDFESRLPLLVLKETE</sequence>
<dbReference type="CDD" id="cd00293">
    <property type="entry name" value="USP-like"/>
    <property type="match status" value="1"/>
</dbReference>
<dbReference type="EMBL" id="JAVRIA010000002">
    <property type="protein sequence ID" value="MDT0557942.1"/>
    <property type="molecule type" value="Genomic_DNA"/>
</dbReference>
<evidence type="ECO:0000256" key="2">
    <source>
        <dbReference type="ARBA" id="ARBA00022741"/>
    </source>
</evidence>
<reference evidence="5 6" key="1">
    <citation type="submission" date="2023-09" db="EMBL/GenBank/DDBJ databases">
        <authorList>
            <person name="Rey-Velasco X."/>
        </authorList>
    </citation>
    <scope>NUCLEOTIDE SEQUENCE [LARGE SCALE GENOMIC DNA]</scope>
    <source>
        <strain evidence="5 6">W332</strain>
    </source>
</reference>
<evidence type="ECO:0000313" key="6">
    <source>
        <dbReference type="Proteomes" id="UP001259492"/>
    </source>
</evidence>
<organism evidence="5 6">
    <name type="scientific">Microcosmobacter mediterraneus</name>
    <dbReference type="NCBI Taxonomy" id="3075607"/>
    <lineage>
        <taxon>Bacteria</taxon>
        <taxon>Pseudomonadati</taxon>
        <taxon>Bacteroidota</taxon>
        <taxon>Flavobacteriia</taxon>
        <taxon>Flavobacteriales</taxon>
        <taxon>Flavobacteriaceae</taxon>
        <taxon>Microcosmobacter</taxon>
    </lineage>
</organism>
<dbReference type="Proteomes" id="UP001259492">
    <property type="component" value="Unassembled WGS sequence"/>
</dbReference>
<gene>
    <name evidence="5" type="ORF">RM697_04750</name>
</gene>
<dbReference type="Pfam" id="PF00582">
    <property type="entry name" value="Usp"/>
    <property type="match status" value="1"/>
</dbReference>
<dbReference type="InterPro" id="IPR006015">
    <property type="entry name" value="Universal_stress_UspA"/>
</dbReference>
<keyword evidence="6" id="KW-1185">Reference proteome</keyword>
<evidence type="ECO:0000256" key="3">
    <source>
        <dbReference type="ARBA" id="ARBA00022840"/>
    </source>
</evidence>
<dbReference type="Gene3D" id="3.40.50.12370">
    <property type="match status" value="1"/>
</dbReference>